<sequence>MAPKPFLPCKCTTLKCDDFITADMVHAERLEYTKLRVFEKQHAHLTARMRCSKVVDSESYRFTYWFRAQEDNVEQQICRQMFQHVYGFSKKKMETTRARMTGRHHDPFEVAGDVIGGSDRRGASSVVVRNRIDPEVLDQVREEAFLIIKQHGTPSHYQHRHAKATISLPASFTVRVIWLKVLKKIDLEYTRQYELSLAAGAPVAAIPVISLRRFEDLWRNEFGYAKRQARRVAGDADE</sequence>
<proteinExistence type="predicted"/>
<geneLocation type="mitochondrion" evidence="1"/>
<keyword evidence="1" id="KW-0496">Mitochondrion</keyword>
<accession>A0A3P3YMU2</accession>
<organism evidence="1 2">
    <name type="scientific">Plasmodiophora brassicae</name>
    <name type="common">Clubroot disease agent</name>
    <dbReference type="NCBI Taxonomy" id="37360"/>
    <lineage>
        <taxon>Eukaryota</taxon>
        <taxon>Sar</taxon>
        <taxon>Rhizaria</taxon>
        <taxon>Endomyxa</taxon>
        <taxon>Phytomyxea</taxon>
        <taxon>Plasmodiophorida</taxon>
        <taxon>Plasmodiophoridae</taxon>
        <taxon>Plasmodiophora</taxon>
    </lineage>
</organism>
<dbReference type="AlphaFoldDB" id="A0A3P3YMU2"/>
<gene>
    <name evidence="1" type="ORF">PLBR_LOCUS8688</name>
</gene>
<dbReference type="EMBL" id="OVEO01000017">
    <property type="protein sequence ID" value="SPR01473.1"/>
    <property type="molecule type" value="Genomic_DNA"/>
</dbReference>
<dbReference type="Proteomes" id="UP000290189">
    <property type="component" value="Unassembled WGS sequence"/>
</dbReference>
<name>A0A3P3YMU2_PLABS</name>
<protein>
    <submittedName>
        <fullName evidence="1">Uncharacterized protein</fullName>
    </submittedName>
</protein>
<reference evidence="1 2" key="1">
    <citation type="submission" date="2018-03" db="EMBL/GenBank/DDBJ databases">
        <authorList>
            <person name="Fogelqvist J."/>
        </authorList>
    </citation>
    <scope>NUCLEOTIDE SEQUENCE [LARGE SCALE GENOMIC DNA]</scope>
</reference>
<evidence type="ECO:0000313" key="2">
    <source>
        <dbReference type="Proteomes" id="UP000290189"/>
    </source>
</evidence>
<evidence type="ECO:0000313" key="1">
    <source>
        <dbReference type="EMBL" id="SPR01473.1"/>
    </source>
</evidence>